<keyword evidence="2" id="KW-1185">Reference proteome</keyword>
<sequence length="115" mass="13286">MKGFKFLKIQNELMMFSMVLLTVWTLSSSLPSVMAELDDCTRQCFSQKQNCFEGLEDPLGQINHCQDNLFECKTNCASPHKGAHYVHGFQLDFKIKPLIKDIQLFKKKEREQNPG</sequence>
<proteinExistence type="predicted"/>
<name>A0ABZ2C5N9_9PROT</name>
<dbReference type="EMBL" id="CP133270">
    <property type="protein sequence ID" value="WVX66988.1"/>
    <property type="molecule type" value="Genomic_DNA"/>
</dbReference>
<organism evidence="1 2">
    <name type="scientific">Candidatus Bealeia paramacronuclearis</name>
    <dbReference type="NCBI Taxonomy" id="1921001"/>
    <lineage>
        <taxon>Bacteria</taxon>
        <taxon>Pseudomonadati</taxon>
        <taxon>Pseudomonadota</taxon>
        <taxon>Alphaproteobacteria</taxon>
        <taxon>Holosporales</taxon>
        <taxon>Holosporaceae</taxon>
        <taxon>Candidatus Bealeia</taxon>
    </lineage>
</organism>
<gene>
    <name evidence="1" type="ORF">Bealeia1_01184</name>
</gene>
<reference evidence="1 2" key="1">
    <citation type="journal article" date="2024" name="Environ. Microbiol.">
        <title>Novel evolutionary insights on the interactions of the Holosporales (Alphaproteobacteria) with eukaryotic hosts from comparative genomics.</title>
        <authorList>
            <person name="Giovannini M."/>
            <person name="Petroni G."/>
            <person name="Castelli M."/>
        </authorList>
    </citation>
    <scope>NUCLEOTIDE SEQUENCE [LARGE SCALE GENOMIC DNA]</scope>
    <source>
        <strain evidence="1 2">US_Bl 15I1</strain>
    </source>
</reference>
<dbReference type="Proteomes" id="UP001330434">
    <property type="component" value="Chromosome"/>
</dbReference>
<evidence type="ECO:0000313" key="1">
    <source>
        <dbReference type="EMBL" id="WVX66988.1"/>
    </source>
</evidence>
<accession>A0ABZ2C5N9</accession>
<evidence type="ECO:0000313" key="2">
    <source>
        <dbReference type="Proteomes" id="UP001330434"/>
    </source>
</evidence>
<protein>
    <submittedName>
        <fullName evidence="1">Uncharacterized protein</fullName>
    </submittedName>
</protein>